<proteinExistence type="predicted"/>
<gene>
    <name evidence="1" type="ORF">FYJ73_14495</name>
</gene>
<dbReference type="SUPFAM" id="SSF46955">
    <property type="entry name" value="Putative DNA-binding domain"/>
    <property type="match status" value="1"/>
</dbReference>
<dbReference type="EMBL" id="VUNG01000058">
    <property type="protein sequence ID" value="MST85860.1"/>
    <property type="molecule type" value="Genomic_DNA"/>
</dbReference>
<dbReference type="AlphaFoldDB" id="A0A7K0KK79"/>
<accession>A0A7K0KK79</accession>
<organism evidence="1 2">
    <name type="scientific">Hallella mizrahii</name>
    <dbReference type="NCBI Taxonomy" id="2606637"/>
    <lineage>
        <taxon>Bacteria</taxon>
        <taxon>Pseudomonadati</taxon>
        <taxon>Bacteroidota</taxon>
        <taxon>Bacteroidia</taxon>
        <taxon>Bacteroidales</taxon>
        <taxon>Prevotellaceae</taxon>
        <taxon>Hallella</taxon>
    </lineage>
</organism>
<sequence length="131" mass="14487">MNTPANFKNTSHAGERDYEALLLAHGLVDTIEKHNGNVQFIISAKGVETLCRLGTAVLAMISSAPGQQAPSANTKEKQDSEKLVSKGEVKRMLKVCDTTLWTWAKRNYLVPVKIGSRVNYRLSDVKRIMEG</sequence>
<reference evidence="1 2" key="1">
    <citation type="submission" date="2019-08" db="EMBL/GenBank/DDBJ databases">
        <title>In-depth cultivation of the pig gut microbiome towards novel bacterial diversity and tailored functional studies.</title>
        <authorList>
            <person name="Wylensek D."/>
            <person name="Hitch T.C.A."/>
            <person name="Clavel T."/>
        </authorList>
    </citation>
    <scope>NUCLEOTIDE SEQUENCE [LARGE SCALE GENOMIC DNA]</scope>
    <source>
        <strain evidence="1 2">LKV-178-WT-2A</strain>
    </source>
</reference>
<protein>
    <submittedName>
        <fullName evidence="1">Helix-turn-helix domain-containing protein</fullName>
    </submittedName>
</protein>
<dbReference type="RefSeq" id="WP_154535460.1">
    <property type="nucleotide sequence ID" value="NZ_VUNG01000058.1"/>
</dbReference>
<evidence type="ECO:0000313" key="1">
    <source>
        <dbReference type="EMBL" id="MST85860.1"/>
    </source>
</evidence>
<evidence type="ECO:0000313" key="2">
    <source>
        <dbReference type="Proteomes" id="UP000438914"/>
    </source>
</evidence>
<name>A0A7K0KK79_9BACT</name>
<keyword evidence="2" id="KW-1185">Reference proteome</keyword>
<comment type="caution">
    <text evidence="1">The sequence shown here is derived from an EMBL/GenBank/DDBJ whole genome shotgun (WGS) entry which is preliminary data.</text>
</comment>
<dbReference type="Proteomes" id="UP000438914">
    <property type="component" value="Unassembled WGS sequence"/>
</dbReference>
<dbReference type="InterPro" id="IPR009061">
    <property type="entry name" value="DNA-bd_dom_put_sf"/>
</dbReference>